<dbReference type="InterPro" id="IPR006091">
    <property type="entry name" value="Acyl-CoA_Oxase/DH_mid-dom"/>
</dbReference>
<accession>A0A942T6G1</accession>
<dbReference type="PROSITE" id="PS00073">
    <property type="entry name" value="ACYL_COA_DH_2"/>
    <property type="match status" value="1"/>
</dbReference>
<dbReference type="InterPro" id="IPR052904">
    <property type="entry name" value="Acyl-CoA_dehydrogenase-like"/>
</dbReference>
<reference evidence="9" key="1">
    <citation type="submission" date="2021-05" db="EMBL/GenBank/DDBJ databases">
        <title>Novel Bacillus species.</title>
        <authorList>
            <person name="Liu G."/>
        </authorList>
    </citation>
    <scope>NUCLEOTIDE SEQUENCE</scope>
    <source>
        <strain evidence="9 11">FJAT-50051</strain>
    </source>
</reference>
<comment type="cofactor">
    <cofactor evidence="1 5">
        <name>FAD</name>
        <dbReference type="ChEBI" id="CHEBI:57692"/>
    </cofactor>
</comment>
<dbReference type="Pfam" id="PF02770">
    <property type="entry name" value="Acyl-CoA_dh_M"/>
    <property type="match status" value="1"/>
</dbReference>
<dbReference type="Gene3D" id="6.10.250.600">
    <property type="match status" value="1"/>
</dbReference>
<evidence type="ECO:0000313" key="9">
    <source>
        <dbReference type="EMBL" id="MBS4185943.1"/>
    </source>
</evidence>
<comment type="similarity">
    <text evidence="2 5">Belongs to the acyl-CoA dehydrogenase family.</text>
</comment>
<dbReference type="Gene3D" id="1.20.140.10">
    <property type="entry name" value="Butyryl-CoA Dehydrogenase, subunit A, domain 3"/>
    <property type="match status" value="1"/>
</dbReference>
<dbReference type="InterPro" id="IPR009075">
    <property type="entry name" value="AcylCo_DH/oxidase_C"/>
</dbReference>
<gene>
    <name evidence="10" type="ORF">KHB02_007485</name>
    <name evidence="9" type="ORF">KHB02_31620</name>
</gene>
<dbReference type="InterPro" id="IPR041504">
    <property type="entry name" value="AidB_N"/>
</dbReference>
<evidence type="ECO:0000259" key="6">
    <source>
        <dbReference type="Pfam" id="PF00441"/>
    </source>
</evidence>
<evidence type="ECO:0000256" key="2">
    <source>
        <dbReference type="ARBA" id="ARBA00009347"/>
    </source>
</evidence>
<evidence type="ECO:0000259" key="7">
    <source>
        <dbReference type="Pfam" id="PF02770"/>
    </source>
</evidence>
<dbReference type="Pfam" id="PF00441">
    <property type="entry name" value="Acyl-CoA_dh_1"/>
    <property type="match status" value="1"/>
</dbReference>
<evidence type="ECO:0000313" key="10">
    <source>
        <dbReference type="EMBL" id="MCH6265369.1"/>
    </source>
</evidence>
<dbReference type="PANTHER" id="PTHR42707:SF2">
    <property type="entry name" value="ACD11 DEHYDROGENASE"/>
    <property type="match status" value="1"/>
</dbReference>
<sequence length="603" mass="68152">MKNNHLLSLEPKLGGMPETEGLNFFLDDPNLDLLMRFYVSKDEYEKALPLLSKLGDVAGTELDGLSRDADQHPPVLVPYNRQGERVDIVKYHPAYHRMEEIGYGEFGLVAMSHRPGVMGWPTPFSRVLKYAFWYLFAQSEFGLCCPMSMTDSAARVIEQYASPEIKNKYLPRMLSTDPSEHWTGAQFMTEKQGGSDVGSNTVTAKKAGDHWELWGDKWFCSNVSADVALVLARPEGASAGTKGLAMFLVPKKLENGERNRFRINRLKDKLGTRDMASGEVTFEGAVGYVIGNLDSGFKQMMSMVNSSRLSNAVRSAAMMRRSFTEALVTVRGRKAFGQALIDLPLMRESLFELLLMTEAASSAIFYTAHVFDQAEGNHEESKKLLRILTPLLKGTVCKQARYVTAEAMEIRGGNGYIEEWVNPKLVRDAHVGSIWEGTTNIVALDVLRAIHKDDGGRAFISDLEKRLSGLKNAHVQRAAELCRWKMEKFKEQVDQIVKERSLEQEISAKRFMNRMYHLFTASLLLQEAEFQLSSNGGYRKLCLFIHYFQRYLHLEDDTGIFDKNVNEWLDAIIDWENIPENIIDPLLTVMENNVKVSSKAPTK</sequence>
<dbReference type="RefSeq" id="WP_213145745.1">
    <property type="nucleotide sequence ID" value="NZ_JAGYPE020000009.1"/>
</dbReference>
<keyword evidence="5" id="KW-0560">Oxidoreductase</keyword>
<dbReference type="SUPFAM" id="SSF56645">
    <property type="entry name" value="Acyl-CoA dehydrogenase NM domain-like"/>
    <property type="match status" value="1"/>
</dbReference>
<evidence type="ECO:0000256" key="5">
    <source>
        <dbReference type="RuleBase" id="RU362125"/>
    </source>
</evidence>
<dbReference type="InterPro" id="IPR036250">
    <property type="entry name" value="AcylCo_DH-like_C"/>
</dbReference>
<keyword evidence="3 5" id="KW-0285">Flavoprotein</keyword>
<dbReference type="InterPro" id="IPR009100">
    <property type="entry name" value="AcylCoA_DH/oxidase_NM_dom_sf"/>
</dbReference>
<dbReference type="Pfam" id="PF18158">
    <property type="entry name" value="AidB_N"/>
    <property type="match status" value="1"/>
</dbReference>
<feature type="domain" description="Adaptive response protein AidB N-terminal" evidence="8">
    <location>
        <begin position="17"/>
        <end position="176"/>
    </location>
</feature>
<dbReference type="PANTHER" id="PTHR42707">
    <property type="entry name" value="ACYL-COA DEHYDROGENASE"/>
    <property type="match status" value="1"/>
</dbReference>
<dbReference type="EMBL" id="JAGYPE020000009">
    <property type="protein sequence ID" value="MCH6265369.1"/>
    <property type="molecule type" value="Genomic_DNA"/>
</dbReference>
<feature type="domain" description="Acyl-CoA oxidase/dehydrogenase middle" evidence="7">
    <location>
        <begin position="186"/>
        <end position="283"/>
    </location>
</feature>
<feature type="domain" description="Acyl-CoA dehydrogenase/oxidase C-terminal" evidence="6">
    <location>
        <begin position="295"/>
        <end position="450"/>
    </location>
</feature>
<evidence type="ECO:0000256" key="1">
    <source>
        <dbReference type="ARBA" id="ARBA00001974"/>
    </source>
</evidence>
<dbReference type="Gene3D" id="2.40.110.20">
    <property type="match status" value="1"/>
</dbReference>
<name>A0A942T6G1_9BACI</name>
<keyword evidence="4 5" id="KW-0274">FAD</keyword>
<keyword evidence="11" id="KW-1185">Reference proteome</keyword>
<protein>
    <submittedName>
        <fullName evidence="9">Acyl-CoA dehydrogenase family protein</fullName>
    </submittedName>
</protein>
<organism evidence="9">
    <name type="scientific">Neobacillus citreus</name>
    <dbReference type="NCBI Taxonomy" id="2833578"/>
    <lineage>
        <taxon>Bacteria</taxon>
        <taxon>Bacillati</taxon>
        <taxon>Bacillota</taxon>
        <taxon>Bacilli</taxon>
        <taxon>Bacillales</taxon>
        <taxon>Bacillaceae</taxon>
        <taxon>Neobacillus</taxon>
    </lineage>
</organism>
<evidence type="ECO:0000256" key="4">
    <source>
        <dbReference type="ARBA" id="ARBA00022827"/>
    </source>
</evidence>
<dbReference type="GO" id="GO:0003995">
    <property type="term" value="F:acyl-CoA dehydrogenase activity"/>
    <property type="evidence" value="ECO:0007669"/>
    <property type="project" value="InterPro"/>
</dbReference>
<evidence type="ECO:0000259" key="8">
    <source>
        <dbReference type="Pfam" id="PF18158"/>
    </source>
</evidence>
<dbReference type="EMBL" id="JAGYPE010000006">
    <property type="protein sequence ID" value="MBS4185943.1"/>
    <property type="molecule type" value="Genomic_DNA"/>
</dbReference>
<dbReference type="AlphaFoldDB" id="A0A942T6G1"/>
<dbReference type="SUPFAM" id="SSF47203">
    <property type="entry name" value="Acyl-CoA dehydrogenase C-terminal domain-like"/>
    <property type="match status" value="1"/>
</dbReference>
<comment type="caution">
    <text evidence="9">The sequence shown here is derived from an EMBL/GenBank/DDBJ whole genome shotgun (WGS) entry which is preliminary data.</text>
</comment>
<proteinExistence type="inferred from homology"/>
<dbReference type="Proteomes" id="UP000677265">
    <property type="component" value="Unassembled WGS sequence"/>
</dbReference>
<dbReference type="InterPro" id="IPR006089">
    <property type="entry name" value="Acyl-CoA_DH_CS"/>
</dbReference>
<evidence type="ECO:0000256" key="3">
    <source>
        <dbReference type="ARBA" id="ARBA00022630"/>
    </source>
</evidence>
<evidence type="ECO:0000313" key="11">
    <source>
        <dbReference type="Proteomes" id="UP000677265"/>
    </source>
</evidence>